<evidence type="ECO:0000256" key="1">
    <source>
        <dbReference type="ARBA" id="ARBA00004651"/>
    </source>
</evidence>
<feature type="transmembrane region" description="Helical" evidence="9">
    <location>
        <begin position="631"/>
        <end position="653"/>
    </location>
</feature>
<dbReference type="PROSITE" id="PS00217">
    <property type="entry name" value="SUGAR_TRANSPORT_2"/>
    <property type="match status" value="1"/>
</dbReference>
<dbReference type="PANTHER" id="PTHR48021">
    <property type="match status" value="1"/>
</dbReference>
<dbReference type="SUPFAM" id="SSF103473">
    <property type="entry name" value="MFS general substrate transporter"/>
    <property type="match status" value="2"/>
</dbReference>
<feature type="transmembrane region" description="Helical" evidence="9">
    <location>
        <begin position="520"/>
        <end position="537"/>
    </location>
</feature>
<dbReference type="PROSITE" id="PS00216">
    <property type="entry name" value="SUGAR_TRANSPORT_1"/>
    <property type="match status" value="1"/>
</dbReference>
<dbReference type="InterPro" id="IPR044775">
    <property type="entry name" value="MFS_ERD6/Tret1-like"/>
</dbReference>
<keyword evidence="5 9" id="KW-0812">Transmembrane</keyword>
<feature type="transmembrane region" description="Helical" evidence="9">
    <location>
        <begin position="142"/>
        <end position="161"/>
    </location>
</feature>
<feature type="transmembrane region" description="Helical" evidence="9">
    <location>
        <begin position="853"/>
        <end position="873"/>
    </location>
</feature>
<evidence type="ECO:0000259" key="10">
    <source>
        <dbReference type="PROSITE" id="PS50850"/>
    </source>
</evidence>
<feature type="transmembrane region" description="Helical" evidence="9">
    <location>
        <begin position="318"/>
        <end position="340"/>
    </location>
</feature>
<dbReference type="GO" id="GO:0005886">
    <property type="term" value="C:plasma membrane"/>
    <property type="evidence" value="ECO:0007669"/>
    <property type="project" value="UniProtKB-SubCell"/>
</dbReference>
<dbReference type="PRINTS" id="PR00171">
    <property type="entry name" value="SUGRTRNSPORT"/>
</dbReference>
<evidence type="ECO:0000313" key="12">
    <source>
        <dbReference type="EMBL" id="ERL95403.1"/>
    </source>
</evidence>
<evidence type="ECO:0000256" key="8">
    <source>
        <dbReference type="ARBA" id="ARBA00023180"/>
    </source>
</evidence>
<feature type="domain" description="Major facilitator superfamily (MFS) profile" evidence="10">
    <location>
        <begin position="466"/>
        <end position="908"/>
    </location>
</feature>
<sequence>MARIFEPSISYVVVNLLSYGGGLGYGWSSPALPKLSGRVHPEDNPLRHPTSVHEESWIASLLSLGAMISPIFAELLCEKIGRKRTLLLFSLPMLIGNFMMIFAHRVFHFYVARFLIGLTEGCIFATIPVYSAEISEKHNRGTLGAIMLLFVSLGHLTSSIVGPRVSIRTLSIISLMPCILFLLIFGLLVPETPYFYVLVNKVDEGKNCLRKLRMRDDVDEEMDDIVKAVMELRSAEDKNALKELLTNKYSVKAFILALVLMLLQQFTGLIYVVDYTQHIFDFARTPLSGDVAVILVSTVQVLSIATSANIIDRVNRKTLLLVSLIIIFLLQTTMGSFFYLQQETFEDLRSVSWIPIVCLMLFIMAFQMGIGPISYIFPAEILEPNVKSLGTTLVISIGLLGEFGIATLFPMVAVRIGYYIPFVIFACLSGFAVFFVMWFLPETRQKSFLEIQENIRNKTTKHHKFTFQRLYSSMLLIPVNLITFSAGGCWSWTSPILPKLNSPDPAINPLPRPTTTFEDSWIASVMNLGAIVGPLAGGFCSERFGKKKALLILGLPIVISHLLCALAVNVHFFLAARFLIGIGAGTVFGVVPGYVGDIVEDRQRGVMGSMLGVFNCFGVLFMYLVGPFVSVQLFSLINLIAPILFYILFGFFVPESPYDLVKQGKEESAEISLMKLRGREVAGDVQKELTYITESIDNSSGQPSTICSLFQNKALRKAMLISNGLMFFQQFSGICAVIGYMQTIFEMTGSSIPSIYSAILIGAVQLLSNIASSQLVEKAGRRVLLVVSHLFSAVSLITLGAYFFLMSSGFYVEEISWLPITSLILFIVAFNLGLANLPWVVLAELFPANMKSISATSTTFFSFTLSFVVTMGFPFATELLGMPGTFWTFSAVLVAGFLFCIALVPETKGRTSQEIQNLLEGLKK</sequence>
<evidence type="ECO:0000256" key="2">
    <source>
        <dbReference type="ARBA" id="ARBA00022448"/>
    </source>
</evidence>
<feature type="transmembrane region" description="Helical" evidence="9">
    <location>
        <begin position="606"/>
        <end position="625"/>
    </location>
</feature>
<keyword evidence="2" id="KW-0813">Transport</keyword>
<dbReference type="PANTHER" id="PTHR48021:SF47">
    <property type="entry name" value="GH17672P"/>
    <property type="match status" value="1"/>
</dbReference>
<feature type="transmembrane region" description="Helical" evidence="9">
    <location>
        <begin position="720"/>
        <end position="741"/>
    </location>
</feature>
<dbReference type="InterPro" id="IPR005829">
    <property type="entry name" value="Sugar_transporter_CS"/>
</dbReference>
<dbReference type="InterPro" id="IPR005828">
    <property type="entry name" value="MFS_sugar_transport-like"/>
</dbReference>
<dbReference type="Pfam" id="PF00083">
    <property type="entry name" value="Sugar_tr"/>
    <property type="match status" value="2"/>
</dbReference>
<evidence type="ECO:0000313" key="13">
    <source>
        <dbReference type="Proteomes" id="UP000030742"/>
    </source>
</evidence>
<feature type="transmembrane region" description="Helical" evidence="9">
    <location>
        <begin position="253"/>
        <end position="272"/>
    </location>
</feature>
<feature type="transmembrane region" description="Helical" evidence="9">
    <location>
        <begin position="389"/>
        <end position="412"/>
    </location>
</feature>
<proteinExistence type="predicted"/>
<feature type="transmembrane region" description="Helical" evidence="9">
    <location>
        <begin position="753"/>
        <end position="771"/>
    </location>
</feature>
<gene>
    <name evidence="12" type="ORF">D910_12667</name>
    <name evidence="11" type="ORF">YQE_05605</name>
</gene>
<dbReference type="InterPro" id="IPR036259">
    <property type="entry name" value="MFS_trans_sf"/>
</dbReference>
<protein>
    <recommendedName>
        <fullName evidence="10">Major facilitator superfamily (MFS) profile domain-containing protein</fullName>
    </recommendedName>
</protein>
<feature type="transmembrane region" description="Helical" evidence="9">
    <location>
        <begin position="292"/>
        <end position="311"/>
    </location>
</feature>
<dbReference type="GO" id="GO:0051119">
    <property type="term" value="F:sugar transmembrane transporter activity"/>
    <property type="evidence" value="ECO:0007669"/>
    <property type="project" value="InterPro"/>
</dbReference>
<dbReference type="OMA" id="APFSETH"/>
<dbReference type="EMBL" id="KB632428">
    <property type="protein sequence ID" value="ERL95403.1"/>
    <property type="molecule type" value="Genomic_DNA"/>
</dbReference>
<evidence type="ECO:0000256" key="7">
    <source>
        <dbReference type="ARBA" id="ARBA00023136"/>
    </source>
</evidence>
<dbReference type="HOGENOM" id="CLU_001265_30_10_1"/>
<dbReference type="InterPro" id="IPR050549">
    <property type="entry name" value="MFS_Trehalose_Transporter"/>
</dbReference>
<dbReference type="PROSITE" id="PS50850">
    <property type="entry name" value="MFS"/>
    <property type="match status" value="2"/>
</dbReference>
<dbReference type="CDD" id="cd17358">
    <property type="entry name" value="MFS_GLUT6_8_Class3_like"/>
    <property type="match status" value="1"/>
</dbReference>
<feature type="transmembrane region" description="Helical" evidence="9">
    <location>
        <begin position="9"/>
        <end position="27"/>
    </location>
</feature>
<dbReference type="Proteomes" id="UP000030742">
    <property type="component" value="Unassembled WGS sequence"/>
</dbReference>
<feature type="transmembrane region" description="Helical" evidence="9">
    <location>
        <begin position="352"/>
        <end position="377"/>
    </location>
</feature>
<feature type="transmembrane region" description="Helical" evidence="9">
    <location>
        <begin position="783"/>
        <end position="805"/>
    </location>
</feature>
<dbReference type="FunFam" id="1.20.1250.20:FF:000218">
    <property type="entry name" value="facilitated trehalose transporter Tret1"/>
    <property type="match status" value="2"/>
</dbReference>
<keyword evidence="4" id="KW-0762">Sugar transport</keyword>
<evidence type="ECO:0000256" key="4">
    <source>
        <dbReference type="ARBA" id="ARBA00022597"/>
    </source>
</evidence>
<feature type="transmembrane region" description="Helical" evidence="9">
    <location>
        <begin position="418"/>
        <end position="440"/>
    </location>
</feature>
<dbReference type="InterPro" id="IPR020846">
    <property type="entry name" value="MFS_dom"/>
</dbReference>
<accession>N6TJ84</accession>
<dbReference type="AlphaFoldDB" id="N6TJ84"/>
<keyword evidence="6 9" id="KW-1133">Transmembrane helix</keyword>
<evidence type="ECO:0000313" key="11">
    <source>
        <dbReference type="EMBL" id="ENN77928.1"/>
    </source>
</evidence>
<dbReference type="EMBL" id="KB740928">
    <property type="protein sequence ID" value="ENN77928.1"/>
    <property type="molecule type" value="Genomic_DNA"/>
</dbReference>
<keyword evidence="7 9" id="KW-0472">Membrane</keyword>
<name>N6TJ84_DENPD</name>
<evidence type="ECO:0000256" key="9">
    <source>
        <dbReference type="SAM" id="Phobius"/>
    </source>
</evidence>
<feature type="transmembrane region" description="Helical" evidence="9">
    <location>
        <begin position="470"/>
        <end position="493"/>
    </location>
</feature>
<feature type="transmembrane region" description="Helical" evidence="9">
    <location>
        <begin position="817"/>
        <end position="841"/>
    </location>
</feature>
<dbReference type="InterPro" id="IPR003663">
    <property type="entry name" value="Sugar/inositol_transpt"/>
</dbReference>
<evidence type="ECO:0000256" key="6">
    <source>
        <dbReference type="ARBA" id="ARBA00022989"/>
    </source>
</evidence>
<organism evidence="11">
    <name type="scientific">Dendroctonus ponderosae</name>
    <name type="common">Mountain pine beetle</name>
    <dbReference type="NCBI Taxonomy" id="77166"/>
    <lineage>
        <taxon>Eukaryota</taxon>
        <taxon>Metazoa</taxon>
        <taxon>Ecdysozoa</taxon>
        <taxon>Arthropoda</taxon>
        <taxon>Hexapoda</taxon>
        <taxon>Insecta</taxon>
        <taxon>Pterygota</taxon>
        <taxon>Neoptera</taxon>
        <taxon>Endopterygota</taxon>
        <taxon>Coleoptera</taxon>
        <taxon>Polyphaga</taxon>
        <taxon>Cucujiformia</taxon>
        <taxon>Curculionidae</taxon>
        <taxon>Scolytinae</taxon>
        <taxon>Dendroctonus</taxon>
    </lineage>
</organism>
<evidence type="ECO:0000256" key="3">
    <source>
        <dbReference type="ARBA" id="ARBA00022475"/>
    </source>
</evidence>
<feature type="transmembrane region" description="Helical" evidence="9">
    <location>
        <begin position="110"/>
        <end position="130"/>
    </location>
</feature>
<reference evidence="11 13" key="1">
    <citation type="journal article" date="2013" name="Genome Biol.">
        <title>Draft genome of the mountain pine beetle, Dendroctonus ponderosae Hopkins, a major forest pest.</title>
        <authorList>
            <person name="Keeling C.I."/>
            <person name="Yuen M.M."/>
            <person name="Liao N.Y."/>
            <person name="Docking T.R."/>
            <person name="Chan S.K."/>
            <person name="Taylor G.A."/>
            <person name="Palmquist D.L."/>
            <person name="Jackman S.D."/>
            <person name="Nguyen A."/>
            <person name="Li M."/>
            <person name="Henderson H."/>
            <person name="Janes J.K."/>
            <person name="Zhao Y."/>
            <person name="Pandoh P."/>
            <person name="Moore R."/>
            <person name="Sperling F.A."/>
            <person name="Huber D.P."/>
            <person name="Birol I."/>
            <person name="Jones S.J."/>
            <person name="Bohlmann J."/>
        </authorList>
    </citation>
    <scope>NUCLEOTIDE SEQUENCE</scope>
</reference>
<keyword evidence="3" id="KW-1003">Cell membrane</keyword>
<comment type="subcellular location">
    <subcellularLocation>
        <location evidence="1">Cell membrane</location>
        <topology evidence="1">Multi-pass membrane protein</topology>
    </subcellularLocation>
</comment>
<keyword evidence="8" id="KW-0325">Glycoprotein</keyword>
<feature type="transmembrane region" description="Helical" evidence="9">
    <location>
        <begin position="549"/>
        <end position="568"/>
    </location>
</feature>
<feature type="non-terminal residue" evidence="11">
    <location>
        <position position="1"/>
    </location>
</feature>
<feature type="domain" description="Major facilitator superfamily (MFS) profile" evidence="10">
    <location>
        <begin position="10"/>
        <end position="444"/>
    </location>
</feature>
<feature type="transmembrane region" description="Helical" evidence="9">
    <location>
        <begin position="57"/>
        <end position="77"/>
    </location>
</feature>
<feature type="transmembrane region" description="Helical" evidence="9">
    <location>
        <begin position="167"/>
        <end position="189"/>
    </location>
</feature>
<dbReference type="Gene3D" id="1.20.1250.20">
    <property type="entry name" value="MFS general substrate transporter like domains"/>
    <property type="match status" value="2"/>
</dbReference>
<feature type="transmembrane region" description="Helical" evidence="9">
    <location>
        <begin position="574"/>
        <end position="594"/>
    </location>
</feature>
<feature type="transmembrane region" description="Helical" evidence="9">
    <location>
        <begin position="86"/>
        <end position="104"/>
    </location>
</feature>
<evidence type="ECO:0000256" key="5">
    <source>
        <dbReference type="ARBA" id="ARBA00022692"/>
    </source>
</evidence>
<dbReference type="OrthoDB" id="8120565at2759"/>
<feature type="transmembrane region" description="Helical" evidence="9">
    <location>
        <begin position="885"/>
        <end position="904"/>
    </location>
</feature>